<dbReference type="EMBL" id="BAAATR010000030">
    <property type="protein sequence ID" value="GAA2263967.1"/>
    <property type="molecule type" value="Genomic_DNA"/>
</dbReference>
<feature type="region of interest" description="Disordered" evidence="1">
    <location>
        <begin position="109"/>
        <end position="137"/>
    </location>
</feature>
<dbReference type="Gene3D" id="2.180.10.10">
    <property type="entry name" value="RHS repeat-associated core"/>
    <property type="match status" value="1"/>
</dbReference>
<reference evidence="3" key="1">
    <citation type="journal article" date="2019" name="Int. J. Syst. Evol. Microbiol.">
        <title>The Global Catalogue of Microorganisms (GCM) 10K type strain sequencing project: providing services to taxonomists for standard genome sequencing and annotation.</title>
        <authorList>
            <consortium name="The Broad Institute Genomics Platform"/>
            <consortium name="The Broad Institute Genome Sequencing Center for Infectious Disease"/>
            <person name="Wu L."/>
            <person name="Ma J."/>
        </authorList>
    </citation>
    <scope>NUCLEOTIDE SEQUENCE [LARGE SCALE GENOMIC DNA]</scope>
    <source>
        <strain evidence="3">JCM 7356</strain>
    </source>
</reference>
<proteinExistence type="predicted"/>
<keyword evidence="3" id="KW-1185">Reference proteome</keyword>
<feature type="compositionally biased region" description="Basic and acidic residues" evidence="1">
    <location>
        <begin position="218"/>
        <end position="242"/>
    </location>
</feature>
<gene>
    <name evidence="2" type="ORF">GCM10010430_55680</name>
</gene>
<protein>
    <submittedName>
        <fullName evidence="2">Uncharacterized protein</fullName>
    </submittedName>
</protein>
<dbReference type="Pfam" id="PF05593">
    <property type="entry name" value="RHS_repeat"/>
    <property type="match status" value="1"/>
</dbReference>
<sequence>MRYGYTDGHLASVYNSSGKPMRFANDSTGRILSWTDRNNSQYLYTYDQFDRVIDEGGADGTLRFHFTYGDPDPATGLKTHTETNVHGHTTTYTVNGHAQITAITDPHHSLRTWKSPPASVRPPGAHRAGRDAPACRSARTPAGCRVRCRVRRPTGPGPRRWSRSGSTVLIGSLSGPPLPGPFSFPAPTIRAGRADELDIRQLSRRREFFHVPGFPPEAPDHQWIRDGPGRTHRERRHLEHPRGAGRRP</sequence>
<organism evidence="2 3">
    <name type="scientific">Kitasatospora cystarginea</name>
    <dbReference type="NCBI Taxonomy" id="58350"/>
    <lineage>
        <taxon>Bacteria</taxon>
        <taxon>Bacillati</taxon>
        <taxon>Actinomycetota</taxon>
        <taxon>Actinomycetes</taxon>
        <taxon>Kitasatosporales</taxon>
        <taxon>Streptomycetaceae</taxon>
        <taxon>Kitasatospora</taxon>
    </lineage>
</organism>
<dbReference type="Proteomes" id="UP001500305">
    <property type="component" value="Unassembled WGS sequence"/>
</dbReference>
<name>A0ABP5RJG3_9ACTN</name>
<feature type="region of interest" description="Disordered" evidence="1">
    <location>
        <begin position="212"/>
        <end position="248"/>
    </location>
</feature>
<accession>A0ABP5RJG3</accession>
<evidence type="ECO:0000256" key="1">
    <source>
        <dbReference type="SAM" id="MobiDB-lite"/>
    </source>
</evidence>
<comment type="caution">
    <text evidence="2">The sequence shown here is derived from an EMBL/GenBank/DDBJ whole genome shotgun (WGS) entry which is preliminary data.</text>
</comment>
<evidence type="ECO:0000313" key="2">
    <source>
        <dbReference type="EMBL" id="GAA2263967.1"/>
    </source>
</evidence>
<evidence type="ECO:0000313" key="3">
    <source>
        <dbReference type="Proteomes" id="UP001500305"/>
    </source>
</evidence>
<dbReference type="InterPro" id="IPR031325">
    <property type="entry name" value="RHS_repeat"/>
</dbReference>